<protein>
    <recommendedName>
        <fullName evidence="3">Integrase</fullName>
    </recommendedName>
</protein>
<evidence type="ECO:0000313" key="1">
    <source>
        <dbReference type="EMBL" id="QLQ62001.1"/>
    </source>
</evidence>
<dbReference type="RefSeq" id="WP_181462643.1">
    <property type="nucleotide sequence ID" value="NZ_CP059275.1"/>
</dbReference>
<evidence type="ECO:0000313" key="2">
    <source>
        <dbReference type="Proteomes" id="UP000510868"/>
    </source>
</evidence>
<sequence>METKILLDRIGNLNRIINDLGERDQKEISKLLLSVDYNSEQIEIIFHVFFNNFMNDELNKCLQLRTYRIEKYRSFNPKYEIGNNIKQLAWYYYAERHNEVSAASANAALTDVEIIEKKYKIPFWEFNKVQIKEFREYLLEEKKLNKRTVDNKLGYCRTLVRSINDLLSKYNDKKIAIEDNWALHSNKWKPRKVQLITYDELMDNFMPKSPSPENLIALLLFKGVYLARETENSEIARIKLKDFNGNELTVHGKYGDRIVKFTPKEMEWINLGIKEVKVKNAGGASPQTDKYFIPVTQDSYLFRKLKFISNEETPLGHWTLNKRLNEAWKMVYGKDSKISANKLRTSGILDLVNRRLIAKYGTLRPEHQSDVVIEIIKVFGEVGDYSENEIKEAISSQKSANSIWHRGLMYYHDRENLMKVKQ</sequence>
<organism evidence="1 2">
    <name type="scientific">Limosilactobacillus reuteri</name>
    <name type="common">Lactobacillus reuteri</name>
    <dbReference type="NCBI Taxonomy" id="1598"/>
    <lineage>
        <taxon>Bacteria</taxon>
        <taxon>Bacillati</taxon>
        <taxon>Bacillota</taxon>
        <taxon>Bacilli</taxon>
        <taxon>Lactobacillales</taxon>
        <taxon>Lactobacillaceae</taxon>
        <taxon>Limosilactobacillus</taxon>
    </lineage>
</organism>
<accession>A0A7L6BIF1</accession>
<gene>
    <name evidence="1" type="ORF">HHK02_01360</name>
</gene>
<name>A0A7L6BIF1_LIMRT</name>
<dbReference type="AlphaFoldDB" id="A0A7L6BIF1"/>
<dbReference type="Proteomes" id="UP000510868">
    <property type="component" value="Chromosome"/>
</dbReference>
<proteinExistence type="predicted"/>
<dbReference type="EMBL" id="CP059275">
    <property type="protein sequence ID" value="QLQ62001.1"/>
    <property type="molecule type" value="Genomic_DNA"/>
</dbReference>
<evidence type="ECO:0008006" key="3">
    <source>
        <dbReference type="Google" id="ProtNLM"/>
    </source>
</evidence>
<reference evidence="1 2" key="1">
    <citation type="submission" date="2020-07" db="EMBL/GenBank/DDBJ databases">
        <title>Genome sequence of Lactobacillus reuteri CNEI-KCA3 isolated from the faeces of a reared-broiler chicken, South-East Nigeria, reveals presence of CRISPR arrays.</title>
        <authorList>
            <person name="Anukam K.C."/>
            <person name="Ibezim C.N."/>
            <person name="BeecK W.V."/>
            <person name="Allonsius C."/>
            <person name="Broek M.D."/>
            <person name="Tuyaerts I."/>
            <person name="Attama A."/>
            <person name="Esimone C.O."/>
            <person name="Lebeer S."/>
        </authorList>
    </citation>
    <scope>NUCLEOTIDE SEQUENCE [LARGE SCALE GENOMIC DNA]</scope>
    <source>
        <strain evidence="1 2">CNEI-KCA3</strain>
    </source>
</reference>